<feature type="transmembrane region" description="Helical" evidence="1">
    <location>
        <begin position="47"/>
        <end position="67"/>
    </location>
</feature>
<keyword evidence="1" id="KW-1133">Transmembrane helix</keyword>
<dbReference type="AlphaFoldDB" id="A0A3E5B5V6"/>
<reference evidence="2 3" key="1">
    <citation type="submission" date="2018-08" db="EMBL/GenBank/DDBJ databases">
        <title>A genome reference for cultivated species of the human gut microbiota.</title>
        <authorList>
            <person name="Zou Y."/>
            <person name="Xue W."/>
            <person name="Luo G."/>
        </authorList>
    </citation>
    <scope>NUCLEOTIDE SEQUENCE [LARGE SCALE GENOMIC DNA]</scope>
    <source>
        <strain evidence="2 3">OM05-15BH</strain>
    </source>
</reference>
<keyword evidence="1" id="KW-0812">Transmembrane</keyword>
<dbReference type="SUPFAM" id="SSF48452">
    <property type="entry name" value="TPR-like"/>
    <property type="match status" value="1"/>
</dbReference>
<protein>
    <submittedName>
        <fullName evidence="2">Tetratricopeptide repeat protein</fullName>
    </submittedName>
</protein>
<gene>
    <name evidence="2" type="ORF">DXB65_17370</name>
</gene>
<evidence type="ECO:0000256" key="1">
    <source>
        <dbReference type="SAM" id="Phobius"/>
    </source>
</evidence>
<sequence length="211" mass="24537">METQKKDIEDLIARTIRQVGHEKDMQDIETLRAFAANMKRRSKIRRFLIPIASITAVFALVFSLNIYHNNRIMDNVFTTYYTPLEYDQELASRGNDSISPELISAMNAYHKGEYQVALQEFNTMQSVDKNFLIYKAICLIETKELPEAIELLEQLVNDGEGSEYWQQANWYLAISYLGNHEKDKAMLLFEEIIYSNGVYKNEAEKTIKSLK</sequence>
<proteinExistence type="predicted"/>
<comment type="caution">
    <text evidence="2">The sequence shown here is derived from an EMBL/GenBank/DDBJ whole genome shotgun (WGS) entry which is preliminary data.</text>
</comment>
<evidence type="ECO:0000313" key="3">
    <source>
        <dbReference type="Proteomes" id="UP000260983"/>
    </source>
</evidence>
<keyword evidence="1" id="KW-0472">Membrane</keyword>
<dbReference type="Gene3D" id="1.25.40.10">
    <property type="entry name" value="Tetratricopeptide repeat domain"/>
    <property type="match status" value="1"/>
</dbReference>
<organism evidence="2 3">
    <name type="scientific">Bacteroides oleiciplenus</name>
    <dbReference type="NCBI Taxonomy" id="626931"/>
    <lineage>
        <taxon>Bacteria</taxon>
        <taxon>Pseudomonadati</taxon>
        <taxon>Bacteroidota</taxon>
        <taxon>Bacteroidia</taxon>
        <taxon>Bacteroidales</taxon>
        <taxon>Bacteroidaceae</taxon>
        <taxon>Bacteroides</taxon>
    </lineage>
</organism>
<dbReference type="Proteomes" id="UP000260983">
    <property type="component" value="Unassembled WGS sequence"/>
</dbReference>
<accession>A0A3E5B5V6</accession>
<dbReference type="EMBL" id="QSUL01000012">
    <property type="protein sequence ID" value="RGN32991.1"/>
    <property type="molecule type" value="Genomic_DNA"/>
</dbReference>
<evidence type="ECO:0000313" key="2">
    <source>
        <dbReference type="EMBL" id="RGN32991.1"/>
    </source>
</evidence>
<name>A0A3E5B5V6_9BACE</name>
<dbReference type="RefSeq" id="WP_117725007.1">
    <property type="nucleotide sequence ID" value="NZ_QSUL01000012.1"/>
</dbReference>
<dbReference type="InterPro" id="IPR011990">
    <property type="entry name" value="TPR-like_helical_dom_sf"/>
</dbReference>